<feature type="domain" description="Polymerase/histidinol phosphatase N-terminal" evidence="1">
    <location>
        <begin position="2"/>
        <end position="78"/>
    </location>
</feature>
<dbReference type="InterPro" id="IPR004013">
    <property type="entry name" value="PHP_dom"/>
</dbReference>
<dbReference type="Gene3D" id="3.20.20.140">
    <property type="entry name" value="Metal-dependent hydrolases"/>
    <property type="match status" value="1"/>
</dbReference>
<comment type="caution">
    <text evidence="2">The sequence shown here is derived from an EMBL/GenBank/DDBJ whole genome shotgun (WGS) entry which is preliminary data.</text>
</comment>
<dbReference type="AlphaFoldDB" id="A0A7J3M1Z6"/>
<protein>
    <submittedName>
        <fullName evidence="2">PHP domain-containing protein</fullName>
    </submittedName>
</protein>
<organism evidence="2">
    <name type="scientific">Archaeoglobus fulgidus</name>
    <dbReference type="NCBI Taxonomy" id="2234"/>
    <lineage>
        <taxon>Archaea</taxon>
        <taxon>Methanobacteriati</taxon>
        <taxon>Methanobacteriota</taxon>
        <taxon>Archaeoglobi</taxon>
        <taxon>Archaeoglobales</taxon>
        <taxon>Archaeoglobaceae</taxon>
        <taxon>Archaeoglobus</taxon>
    </lineage>
</organism>
<evidence type="ECO:0000313" key="2">
    <source>
        <dbReference type="EMBL" id="HGT82274.1"/>
    </source>
</evidence>
<dbReference type="InterPro" id="IPR050243">
    <property type="entry name" value="PHP_phosphatase"/>
</dbReference>
<evidence type="ECO:0000259" key="1">
    <source>
        <dbReference type="SMART" id="SM00481"/>
    </source>
</evidence>
<dbReference type="SMART" id="SM00481">
    <property type="entry name" value="POLIIIAc"/>
    <property type="match status" value="1"/>
</dbReference>
<proteinExistence type="predicted"/>
<dbReference type="Pfam" id="PF02811">
    <property type="entry name" value="PHP"/>
    <property type="match status" value="1"/>
</dbReference>
<dbReference type="SUPFAM" id="SSF89550">
    <property type="entry name" value="PHP domain-like"/>
    <property type="match status" value="1"/>
</dbReference>
<dbReference type="GO" id="GO:0005829">
    <property type="term" value="C:cytosol"/>
    <property type="evidence" value="ECO:0007669"/>
    <property type="project" value="TreeGrafter"/>
</dbReference>
<name>A0A7J3M1Z6_ARCFL</name>
<dbReference type="GO" id="GO:0042578">
    <property type="term" value="F:phosphoric ester hydrolase activity"/>
    <property type="evidence" value="ECO:0007669"/>
    <property type="project" value="TreeGrafter"/>
</dbReference>
<dbReference type="PANTHER" id="PTHR36928:SF1">
    <property type="entry name" value="PHOSPHATASE YCDX-RELATED"/>
    <property type="match status" value="1"/>
</dbReference>
<dbReference type="EMBL" id="DSYZ01000018">
    <property type="protein sequence ID" value="HGT82274.1"/>
    <property type="molecule type" value="Genomic_DNA"/>
</dbReference>
<gene>
    <name evidence="2" type="ORF">ENT52_00865</name>
</gene>
<accession>A0A7J3M1Z6</accession>
<dbReference type="InterPro" id="IPR016195">
    <property type="entry name" value="Pol/histidinol_Pase-like"/>
</dbReference>
<reference evidence="2" key="1">
    <citation type="journal article" date="2020" name="mSystems">
        <title>Genome- and Community-Level Interaction Insights into Carbon Utilization and Element Cycling Functions of Hydrothermarchaeota in Hydrothermal Sediment.</title>
        <authorList>
            <person name="Zhou Z."/>
            <person name="Liu Y."/>
            <person name="Xu W."/>
            <person name="Pan J."/>
            <person name="Luo Z.H."/>
            <person name="Li M."/>
        </authorList>
    </citation>
    <scope>NUCLEOTIDE SEQUENCE [LARGE SCALE GENOMIC DNA]</scope>
    <source>
        <strain evidence="2">SpSt-587</strain>
    </source>
</reference>
<dbReference type="GO" id="GO:0008270">
    <property type="term" value="F:zinc ion binding"/>
    <property type="evidence" value="ECO:0007669"/>
    <property type="project" value="TreeGrafter"/>
</dbReference>
<dbReference type="PANTHER" id="PTHR36928">
    <property type="entry name" value="PHOSPHATASE YCDX-RELATED"/>
    <property type="match status" value="1"/>
</dbReference>
<sequence>MMDYHIHSNYSDGKASVLEIAKKAKELRLREIAIVDHSIELSFGLDERKAKKRAEEIEIAKETYGIKIYSGIECGVNGFGEIYLPDFDFDLIVVSVHEYALNYFDRIIKCIEKNNVQVVGHVLSELFGHSRDAEKENKLLDELESIGVALELNSGHRCPPEDFLAKCSERDLMISIGSDAHKLERVGNVGWSLEKLKKYFWRAKLLRI</sequence>
<dbReference type="InterPro" id="IPR003141">
    <property type="entry name" value="Pol/His_phosphatase_N"/>
</dbReference>